<dbReference type="EnsemblBacteria" id="CAD76254">
    <property type="protein sequence ID" value="CAD76254"/>
    <property type="gene ID" value="RB9423"/>
</dbReference>
<name>Q7ULL5_RHOBA</name>
<sequence length="194" mass="21781">MNLIGVLQITLSRERNDRQIADRAGSNRNIGWLQVPQTELRHIAKVPIAVEHQFRGHRISDLDIVDVSNLAGPTWVGQAIGCSQCPQNIRRSIRDLTSVQCIPQTIAIRSEGLHHFGAVTECHQHRRLRIRHRVDAIADLTTRLFKPTATALPCSFSVSCGSLHAGRSIQQKHHPAQRIRFASDAWSEQSERGQ</sequence>
<proteinExistence type="predicted"/>
<gene>
    <name evidence="1" type="ordered locus">RB9423</name>
</gene>
<evidence type="ECO:0000313" key="2">
    <source>
        <dbReference type="Proteomes" id="UP000001025"/>
    </source>
</evidence>
<accession>Q7ULL5</accession>
<organism evidence="1 2">
    <name type="scientific">Rhodopirellula baltica (strain DSM 10527 / NCIMB 13988 / SH1)</name>
    <dbReference type="NCBI Taxonomy" id="243090"/>
    <lineage>
        <taxon>Bacteria</taxon>
        <taxon>Pseudomonadati</taxon>
        <taxon>Planctomycetota</taxon>
        <taxon>Planctomycetia</taxon>
        <taxon>Pirellulales</taxon>
        <taxon>Pirellulaceae</taxon>
        <taxon>Rhodopirellula</taxon>
    </lineage>
</organism>
<dbReference type="Proteomes" id="UP000001025">
    <property type="component" value="Chromosome"/>
</dbReference>
<dbReference type="InParanoid" id="Q7ULL5"/>
<dbReference type="AlphaFoldDB" id="Q7ULL5"/>
<dbReference type="KEGG" id="rba:RB9423"/>
<keyword evidence="2" id="KW-1185">Reference proteome</keyword>
<protein>
    <submittedName>
        <fullName evidence="1">Similar to talin</fullName>
    </submittedName>
</protein>
<reference evidence="1 2" key="1">
    <citation type="journal article" date="2003" name="Proc. Natl. Acad. Sci. U.S.A.">
        <title>Complete genome sequence of the marine planctomycete Pirellula sp. strain 1.</title>
        <authorList>
            <person name="Gloeckner F.O."/>
            <person name="Kube M."/>
            <person name="Bauer M."/>
            <person name="Teeling H."/>
            <person name="Lombardot T."/>
            <person name="Ludwig W."/>
            <person name="Gade D."/>
            <person name="Beck A."/>
            <person name="Borzym K."/>
            <person name="Heitmann K."/>
            <person name="Rabus R."/>
            <person name="Schlesner H."/>
            <person name="Amann R."/>
            <person name="Reinhardt R."/>
        </authorList>
    </citation>
    <scope>NUCLEOTIDE SEQUENCE [LARGE SCALE GENOMIC DNA]</scope>
    <source>
        <strain evidence="2">DSM 10527 / NCIMB 13988 / SH1</strain>
    </source>
</reference>
<dbReference type="EMBL" id="BX294149">
    <property type="protein sequence ID" value="CAD76254.1"/>
    <property type="molecule type" value="Genomic_DNA"/>
</dbReference>
<evidence type="ECO:0000313" key="1">
    <source>
        <dbReference type="EMBL" id="CAD76254.1"/>
    </source>
</evidence>
<dbReference type="HOGENOM" id="CLU_1401494_0_0_0"/>